<feature type="compositionally biased region" description="Polar residues" evidence="1">
    <location>
        <begin position="162"/>
        <end position="172"/>
    </location>
</feature>
<organism evidence="2 3">
    <name type="scientific">Roridomyces roridus</name>
    <dbReference type="NCBI Taxonomy" id="1738132"/>
    <lineage>
        <taxon>Eukaryota</taxon>
        <taxon>Fungi</taxon>
        <taxon>Dikarya</taxon>
        <taxon>Basidiomycota</taxon>
        <taxon>Agaricomycotina</taxon>
        <taxon>Agaricomycetes</taxon>
        <taxon>Agaricomycetidae</taxon>
        <taxon>Agaricales</taxon>
        <taxon>Marasmiineae</taxon>
        <taxon>Mycenaceae</taxon>
        <taxon>Roridomyces</taxon>
    </lineage>
</organism>
<reference evidence="2" key="1">
    <citation type="submission" date="2023-03" db="EMBL/GenBank/DDBJ databases">
        <title>Massive genome expansion in bonnet fungi (Mycena s.s.) driven by repeated elements and novel gene families across ecological guilds.</title>
        <authorList>
            <consortium name="Lawrence Berkeley National Laboratory"/>
            <person name="Harder C.B."/>
            <person name="Miyauchi S."/>
            <person name="Viragh M."/>
            <person name="Kuo A."/>
            <person name="Thoen E."/>
            <person name="Andreopoulos B."/>
            <person name="Lu D."/>
            <person name="Skrede I."/>
            <person name="Drula E."/>
            <person name="Henrissat B."/>
            <person name="Morin E."/>
            <person name="Kohler A."/>
            <person name="Barry K."/>
            <person name="LaButti K."/>
            <person name="Morin E."/>
            <person name="Salamov A."/>
            <person name="Lipzen A."/>
            <person name="Mereny Z."/>
            <person name="Hegedus B."/>
            <person name="Baldrian P."/>
            <person name="Stursova M."/>
            <person name="Weitz H."/>
            <person name="Taylor A."/>
            <person name="Grigoriev I.V."/>
            <person name="Nagy L.G."/>
            <person name="Martin F."/>
            <person name="Kauserud H."/>
        </authorList>
    </citation>
    <scope>NUCLEOTIDE SEQUENCE</scope>
    <source>
        <strain evidence="2">9284</strain>
    </source>
</reference>
<dbReference type="Proteomes" id="UP001221142">
    <property type="component" value="Unassembled WGS sequence"/>
</dbReference>
<dbReference type="AlphaFoldDB" id="A0AAD7CI59"/>
<dbReference type="EMBL" id="JARKIF010000001">
    <property type="protein sequence ID" value="KAJ7649682.1"/>
    <property type="molecule type" value="Genomic_DNA"/>
</dbReference>
<name>A0AAD7CI59_9AGAR</name>
<keyword evidence="3" id="KW-1185">Reference proteome</keyword>
<protein>
    <submittedName>
        <fullName evidence="2">Uncharacterized protein</fullName>
    </submittedName>
</protein>
<evidence type="ECO:0000313" key="2">
    <source>
        <dbReference type="EMBL" id="KAJ7649682.1"/>
    </source>
</evidence>
<feature type="region of interest" description="Disordered" evidence="1">
    <location>
        <begin position="155"/>
        <end position="175"/>
    </location>
</feature>
<gene>
    <name evidence="2" type="ORF">FB45DRAFT_996999</name>
</gene>
<proteinExistence type="predicted"/>
<evidence type="ECO:0000256" key="1">
    <source>
        <dbReference type="SAM" id="MobiDB-lite"/>
    </source>
</evidence>
<accession>A0AAD7CI59</accession>
<comment type="caution">
    <text evidence="2">The sequence shown here is derived from an EMBL/GenBank/DDBJ whole genome shotgun (WGS) entry which is preliminary data.</text>
</comment>
<sequence>MAASLFPKLTEVWTGRDNCGFIHLKILGLFRSNTFLDAVSGPGVRNMVLRTWADILDTRFTAKAAVSRSQNRRLIPTTSLTTRIRSNGFLRGCFAKEKTLAWHTPECGRFTSPCTSVEPSTPYVQNCASSVVRAHPERRVTAHCVEVPNTDRSYGSRIEKSASASTPAGNSTPHRRRLQYAAACADADFRRGRCARTAPKAFSDGSAIRLFCLAVEEGQSILDPKSGDDNRIITSGSCWVPGTAFSPLFGPVRLTR</sequence>
<evidence type="ECO:0000313" key="3">
    <source>
        <dbReference type="Proteomes" id="UP001221142"/>
    </source>
</evidence>